<keyword evidence="4" id="KW-1185">Reference proteome</keyword>
<dbReference type="RefSeq" id="WP_089761322.1">
    <property type="nucleotide sequence ID" value="NZ_BKAT01000011.1"/>
</dbReference>
<dbReference type="EMBL" id="FNRL01000008">
    <property type="protein sequence ID" value="SEA47848.1"/>
    <property type="molecule type" value="Genomic_DNA"/>
</dbReference>
<keyword evidence="2" id="KW-0732">Signal</keyword>
<feature type="signal peptide" evidence="2">
    <location>
        <begin position="1"/>
        <end position="20"/>
    </location>
</feature>
<proteinExistence type="predicted"/>
<evidence type="ECO:0000256" key="1">
    <source>
        <dbReference type="SAM" id="Coils"/>
    </source>
</evidence>
<sequence length="362" mass="40140">MKKHVFLFVLAFMIAGISYAQDLQTVTNNGNSTTNNLEVDPGADFFRYLAIKRLVDASGKKSQVAIANNKSVGQITWYPDLSATPSYALNIGANQLVYMNNGTTETIWRSGNMGPNSGLNADMLDGLHAASMFRYANTLFGDVHTYNYTAPGVYFNGQFRPANGVPNNNYAAYFYLGPLTTDRTYEGIIAMGTNSGSLYTKRKVANNWETEWRTIWDSGNFNPADYLALTGGVLSGDLTVGTTASQKQLNVNGNIKARRIKVSQTEWPDYVFDDSYSLPSLPSVEKFIRENKHLPGIPSADSVLTHGLDIGEQQAGLLKKVEELTLYIIEQKKEIDRERSRNEMLEKRLKAVEQLLAEPSGK</sequence>
<evidence type="ECO:0000313" key="3">
    <source>
        <dbReference type="EMBL" id="SEA47848.1"/>
    </source>
</evidence>
<name>A0A1H4BIK2_9BACT</name>
<dbReference type="Proteomes" id="UP000199656">
    <property type="component" value="Unassembled WGS sequence"/>
</dbReference>
<evidence type="ECO:0008006" key="5">
    <source>
        <dbReference type="Google" id="ProtNLM"/>
    </source>
</evidence>
<dbReference type="AlphaFoldDB" id="A0A1H4BIK2"/>
<keyword evidence="1" id="KW-0175">Coiled coil</keyword>
<protein>
    <recommendedName>
        <fullName evidence="5">Bulb-type lectin domain-containing protein</fullName>
    </recommendedName>
</protein>
<feature type="coiled-coil region" evidence="1">
    <location>
        <begin position="328"/>
        <end position="355"/>
    </location>
</feature>
<feature type="chain" id="PRO_5011708143" description="Bulb-type lectin domain-containing protein" evidence="2">
    <location>
        <begin position="21"/>
        <end position="362"/>
    </location>
</feature>
<dbReference type="STRING" id="408074.SAMN05660909_02081"/>
<evidence type="ECO:0000313" key="4">
    <source>
        <dbReference type="Proteomes" id="UP000199656"/>
    </source>
</evidence>
<dbReference type="OrthoDB" id="658938at2"/>
<reference evidence="4" key="1">
    <citation type="submission" date="2016-10" db="EMBL/GenBank/DDBJ databases">
        <authorList>
            <person name="Varghese N."/>
            <person name="Submissions S."/>
        </authorList>
    </citation>
    <scope>NUCLEOTIDE SEQUENCE [LARGE SCALE GENOMIC DNA]</scope>
    <source>
        <strain evidence="4">DSM 23920</strain>
    </source>
</reference>
<organism evidence="3 4">
    <name type="scientific">Chitinophaga terrae</name>
    <name type="common">ex Kim and Jung 2007</name>
    <dbReference type="NCBI Taxonomy" id="408074"/>
    <lineage>
        <taxon>Bacteria</taxon>
        <taxon>Pseudomonadati</taxon>
        <taxon>Bacteroidota</taxon>
        <taxon>Chitinophagia</taxon>
        <taxon>Chitinophagales</taxon>
        <taxon>Chitinophagaceae</taxon>
        <taxon>Chitinophaga</taxon>
    </lineage>
</organism>
<accession>A0A1H4BIK2</accession>
<evidence type="ECO:0000256" key="2">
    <source>
        <dbReference type="SAM" id="SignalP"/>
    </source>
</evidence>
<dbReference type="CDD" id="cd19958">
    <property type="entry name" value="pyocin_knob"/>
    <property type="match status" value="1"/>
</dbReference>
<gene>
    <name evidence="3" type="ORF">SAMN05660909_02081</name>
</gene>